<evidence type="ECO:0000313" key="2">
    <source>
        <dbReference type="Proteomes" id="UP001162318"/>
    </source>
</evidence>
<dbReference type="Proteomes" id="UP001162318">
    <property type="component" value="Unassembled WGS sequence"/>
</dbReference>
<dbReference type="RefSeq" id="WP_279727103.1">
    <property type="nucleotide sequence ID" value="NZ_JAOCKX010000002.1"/>
</dbReference>
<dbReference type="AlphaFoldDB" id="A0AA42WTF4"/>
<gene>
    <name evidence="1" type="ORF">N5J77_01880</name>
</gene>
<protein>
    <submittedName>
        <fullName evidence="1">Uncharacterized protein</fullName>
    </submittedName>
</protein>
<proteinExistence type="predicted"/>
<reference evidence="1" key="1">
    <citation type="submission" date="2022-09" db="EMBL/GenBank/DDBJ databases">
        <title>Intensive care unit water sources are persistently colonized with multi-drug resistant bacteria and are the site of extensive horizontal gene transfer of antibiotic resistance genes.</title>
        <authorList>
            <person name="Diorio-Toth L."/>
        </authorList>
    </citation>
    <scope>NUCLEOTIDE SEQUENCE</scope>
    <source>
        <strain evidence="1">GD03659</strain>
    </source>
</reference>
<sequence length="49" mass="5339">MQTAKKDTGTGDGRQAVRMYPNNQLKAQVRDFNDTLSAFHVIAAVCKAA</sequence>
<comment type="caution">
    <text evidence="1">The sequence shown here is derived from an EMBL/GenBank/DDBJ whole genome shotgun (WGS) entry which is preliminary data.</text>
</comment>
<accession>A0AA42WTF4</accession>
<organism evidence="1 2">
    <name type="scientific">Sphingobium yanoikuyae</name>
    <name type="common">Sphingomonas yanoikuyae</name>
    <dbReference type="NCBI Taxonomy" id="13690"/>
    <lineage>
        <taxon>Bacteria</taxon>
        <taxon>Pseudomonadati</taxon>
        <taxon>Pseudomonadota</taxon>
        <taxon>Alphaproteobacteria</taxon>
        <taxon>Sphingomonadales</taxon>
        <taxon>Sphingomonadaceae</taxon>
        <taxon>Sphingobium</taxon>
    </lineage>
</organism>
<dbReference type="EMBL" id="JAOCKX010000002">
    <property type="protein sequence ID" value="MDH2129857.1"/>
    <property type="molecule type" value="Genomic_DNA"/>
</dbReference>
<evidence type="ECO:0000313" key="1">
    <source>
        <dbReference type="EMBL" id="MDH2129857.1"/>
    </source>
</evidence>
<name>A0AA42WTF4_SPHYA</name>